<dbReference type="SMART" id="SM01130">
    <property type="entry name" value="DHDPS"/>
    <property type="match status" value="1"/>
</dbReference>
<evidence type="ECO:0000256" key="1">
    <source>
        <dbReference type="ARBA" id="ARBA00004496"/>
    </source>
</evidence>
<evidence type="ECO:0000313" key="7">
    <source>
        <dbReference type="Proteomes" id="UP001165653"/>
    </source>
</evidence>
<dbReference type="PIRSF" id="PIRSF001365">
    <property type="entry name" value="DHDPS"/>
    <property type="match status" value="1"/>
</dbReference>
<comment type="caution">
    <text evidence="6">The sequence shown here is derived from an EMBL/GenBank/DDBJ whole genome shotgun (WGS) entry which is preliminary data.</text>
</comment>
<dbReference type="RefSeq" id="WP_264510140.1">
    <property type="nucleotide sequence ID" value="NZ_JAPDDR010000001.1"/>
</dbReference>
<evidence type="ECO:0000256" key="5">
    <source>
        <dbReference type="PIRNR" id="PIRNR001365"/>
    </source>
</evidence>
<dbReference type="InterPro" id="IPR002220">
    <property type="entry name" value="DapA-like"/>
</dbReference>
<keyword evidence="2" id="KW-0963">Cytoplasm</keyword>
<dbReference type="PANTHER" id="PTHR12128">
    <property type="entry name" value="DIHYDRODIPICOLINATE SYNTHASE"/>
    <property type="match status" value="1"/>
</dbReference>
<reference evidence="6" key="1">
    <citation type="submission" date="2022-10" db="EMBL/GenBank/DDBJ databases">
        <title>Luteolibacter sp. GHJ8, whole genome shotgun sequencing project.</title>
        <authorList>
            <person name="Zhao G."/>
            <person name="Shen L."/>
        </authorList>
    </citation>
    <scope>NUCLEOTIDE SEQUENCE</scope>
    <source>
        <strain evidence="6">GHJ8</strain>
    </source>
</reference>
<keyword evidence="4" id="KW-0119">Carbohydrate metabolism</keyword>
<dbReference type="InterPro" id="IPR013785">
    <property type="entry name" value="Aldolase_TIM"/>
</dbReference>
<keyword evidence="7" id="KW-1185">Reference proteome</keyword>
<sequence>MILDPPLHELVVATHSPFHADGSLAPELVAPQAAFLAANGIRTVFITGSTGESHSLTRDEKIALYREWSVAGPAAGLRIIAHVGGNCIEDARSLARAAESHGFAAISALAPSYYKPGSLSLLIDTCATIAAAAPHTPFYYYDIPVLTGVSFPMERFLAEAPARIPSLAGIKFTNPDLVSYRRSLQVAGKHHDVPWGVDEMLLAALATGARGGVGSTYNWAPQLYRDLIAAFHAGDHAEARRLQNLSIAMIDAIAATGFLGTAKALMARLGLDLGPARLPLGNPSRAQVDALMTRLDELGFQDWAARTPALHA</sequence>
<dbReference type="Gene3D" id="3.20.20.70">
    <property type="entry name" value="Aldolase class I"/>
    <property type="match status" value="1"/>
</dbReference>
<protein>
    <submittedName>
        <fullName evidence="6">Dihydrodipicolinate synthase family protein</fullName>
    </submittedName>
</protein>
<dbReference type="PANTHER" id="PTHR12128:SF21">
    <property type="entry name" value="N-ACETYLNEURAMINATE LYASE"/>
    <property type="match status" value="1"/>
</dbReference>
<name>A0ABT3FWX1_9BACT</name>
<dbReference type="SUPFAM" id="SSF51569">
    <property type="entry name" value="Aldolase"/>
    <property type="match status" value="1"/>
</dbReference>
<evidence type="ECO:0000256" key="3">
    <source>
        <dbReference type="ARBA" id="ARBA00023239"/>
    </source>
</evidence>
<accession>A0ABT3FWX1</accession>
<dbReference type="Proteomes" id="UP001165653">
    <property type="component" value="Unassembled WGS sequence"/>
</dbReference>
<dbReference type="PRINTS" id="PR00146">
    <property type="entry name" value="DHPICSNTHASE"/>
</dbReference>
<evidence type="ECO:0000313" key="6">
    <source>
        <dbReference type="EMBL" id="MCW1912079.1"/>
    </source>
</evidence>
<keyword evidence="3 5" id="KW-0456">Lyase</keyword>
<evidence type="ECO:0000256" key="4">
    <source>
        <dbReference type="ARBA" id="ARBA00023277"/>
    </source>
</evidence>
<evidence type="ECO:0000256" key="2">
    <source>
        <dbReference type="ARBA" id="ARBA00022490"/>
    </source>
</evidence>
<proteinExistence type="inferred from homology"/>
<dbReference type="Pfam" id="PF00701">
    <property type="entry name" value="DHDPS"/>
    <property type="match status" value="1"/>
</dbReference>
<comment type="similarity">
    <text evidence="5">Belongs to the DapA family.</text>
</comment>
<organism evidence="6 7">
    <name type="scientific">Luteolibacter rhizosphaerae</name>
    <dbReference type="NCBI Taxonomy" id="2989719"/>
    <lineage>
        <taxon>Bacteria</taxon>
        <taxon>Pseudomonadati</taxon>
        <taxon>Verrucomicrobiota</taxon>
        <taxon>Verrucomicrobiia</taxon>
        <taxon>Verrucomicrobiales</taxon>
        <taxon>Verrucomicrobiaceae</taxon>
        <taxon>Luteolibacter</taxon>
    </lineage>
</organism>
<comment type="subcellular location">
    <subcellularLocation>
        <location evidence="1">Cytoplasm</location>
    </subcellularLocation>
</comment>
<dbReference type="EMBL" id="JAPDDR010000001">
    <property type="protein sequence ID" value="MCW1912079.1"/>
    <property type="molecule type" value="Genomic_DNA"/>
</dbReference>
<gene>
    <name evidence="6" type="ORF">OJ996_00740</name>
</gene>